<evidence type="ECO:0000313" key="4">
    <source>
        <dbReference type="Proteomes" id="UP000324376"/>
    </source>
</evidence>
<dbReference type="SUPFAM" id="SSF111369">
    <property type="entry name" value="HlyD-like secretion proteins"/>
    <property type="match status" value="1"/>
</dbReference>
<dbReference type="RefSeq" id="WP_148781324.1">
    <property type="nucleotide sequence ID" value="NZ_VNHU01000001.1"/>
</dbReference>
<dbReference type="Pfam" id="PF25954">
    <property type="entry name" value="Beta-barrel_RND_2"/>
    <property type="match status" value="1"/>
</dbReference>
<dbReference type="Gene3D" id="2.40.50.100">
    <property type="match status" value="1"/>
</dbReference>
<feature type="domain" description="CusB-like beta-barrel" evidence="2">
    <location>
        <begin position="227"/>
        <end position="297"/>
    </location>
</feature>
<comment type="caution">
    <text evidence="3">The sequence shown here is derived from an EMBL/GenBank/DDBJ whole genome shotgun (WGS) entry which is preliminary data.</text>
</comment>
<gene>
    <name evidence="3" type="ORF">BD809_101459</name>
</gene>
<evidence type="ECO:0000259" key="2">
    <source>
        <dbReference type="Pfam" id="PF25954"/>
    </source>
</evidence>
<proteinExistence type="predicted"/>
<dbReference type="PANTHER" id="PTHR30469:SF15">
    <property type="entry name" value="HLYD FAMILY OF SECRETION PROTEINS"/>
    <property type="match status" value="1"/>
</dbReference>
<dbReference type="PANTHER" id="PTHR30469">
    <property type="entry name" value="MULTIDRUG RESISTANCE PROTEIN MDTA"/>
    <property type="match status" value="1"/>
</dbReference>
<dbReference type="Gene3D" id="1.10.287.470">
    <property type="entry name" value="Helix hairpin bin"/>
    <property type="match status" value="1"/>
</dbReference>
<dbReference type="InterPro" id="IPR058625">
    <property type="entry name" value="MdtA-like_BSH"/>
</dbReference>
<dbReference type="AlphaFoldDB" id="A0A5S5CGC3"/>
<dbReference type="EMBL" id="VNHU01000001">
    <property type="protein sequence ID" value="TYP77306.1"/>
    <property type="molecule type" value="Genomic_DNA"/>
</dbReference>
<dbReference type="Gene3D" id="2.40.30.170">
    <property type="match status" value="1"/>
</dbReference>
<feature type="domain" description="Multidrug resistance protein MdtA-like barrel-sandwich hybrid" evidence="1">
    <location>
        <begin position="83"/>
        <end position="216"/>
    </location>
</feature>
<dbReference type="Pfam" id="PF25917">
    <property type="entry name" value="BSH_RND"/>
    <property type="match status" value="1"/>
</dbReference>
<dbReference type="GO" id="GO:1990281">
    <property type="term" value="C:efflux pump complex"/>
    <property type="evidence" value="ECO:0007669"/>
    <property type="project" value="TreeGrafter"/>
</dbReference>
<dbReference type="InterPro" id="IPR058792">
    <property type="entry name" value="Beta-barrel_RND_2"/>
</dbReference>
<keyword evidence="4" id="KW-1185">Reference proteome</keyword>
<name>A0A5S5CGC3_9FLAO</name>
<evidence type="ECO:0000259" key="1">
    <source>
        <dbReference type="Pfam" id="PF25917"/>
    </source>
</evidence>
<dbReference type="OrthoDB" id="1114717at2"/>
<organism evidence="3 4">
    <name type="scientific">Aquimarina intermedia</name>
    <dbReference type="NCBI Taxonomy" id="350814"/>
    <lineage>
        <taxon>Bacteria</taxon>
        <taxon>Pseudomonadati</taxon>
        <taxon>Bacteroidota</taxon>
        <taxon>Flavobacteriia</taxon>
        <taxon>Flavobacteriales</taxon>
        <taxon>Flavobacteriaceae</taxon>
        <taxon>Aquimarina</taxon>
    </lineage>
</organism>
<evidence type="ECO:0000313" key="3">
    <source>
        <dbReference type="EMBL" id="TYP77306.1"/>
    </source>
</evidence>
<reference evidence="3 4" key="1">
    <citation type="submission" date="2019-07" db="EMBL/GenBank/DDBJ databases">
        <title>Genomic Encyclopedia of Archaeal and Bacterial Type Strains, Phase II (KMG-II): from individual species to whole genera.</title>
        <authorList>
            <person name="Goeker M."/>
        </authorList>
    </citation>
    <scope>NUCLEOTIDE SEQUENCE [LARGE SCALE GENOMIC DNA]</scope>
    <source>
        <strain evidence="3 4">DSM 17527</strain>
    </source>
</reference>
<accession>A0A5S5CGC3</accession>
<protein>
    <submittedName>
        <fullName evidence="3">Multidrug efflux pump subunit AcrA (Membrane-fusion protein)</fullName>
    </submittedName>
</protein>
<dbReference type="Proteomes" id="UP000324376">
    <property type="component" value="Unassembled WGS sequence"/>
</dbReference>
<dbReference type="GO" id="GO:0015562">
    <property type="term" value="F:efflux transmembrane transporter activity"/>
    <property type="evidence" value="ECO:0007669"/>
    <property type="project" value="TreeGrafter"/>
</dbReference>
<sequence>MRKIILTVMGILLIIAAFFGAQSIINSKKRPVAKPAKVVKTIFVDTVQNSTIPISISANGNLTAKQRLELFAEVQGVFRGGSKLFRTGQAYNKGQTLIRIDASEYYATVQSSKSNLFNLITSIMPDLRLDYPEVYPKWQKYLADFDLSKSTPPLPEITSEKEKYFISGRNILTSYYNVKNLEQRLSKYRITAPFQGVLTEALVTEGTLIRQGQKLGTYIETGVYEMEVAIPKAYGNLIEIGKSVELTDLDQGKSYTGKVSRLNASVNQASQTITAYIELKNKELREGMYLEAQLDAKEEPNAIEIDRNLLQEGNKVFIVRDSVLDLIEVQPAYFGEQKVVVKGIPDQTILLAKSVPGAYAGMLVAIYEEKRASDVAPRTTNDKQ</sequence>